<comment type="caution">
    <text evidence="1">The sequence shown here is derived from an EMBL/GenBank/DDBJ whole genome shotgun (WGS) entry which is preliminary data.</text>
</comment>
<organism evidence="1 2">
    <name type="scientific">Psilocybe cf. subviscida</name>
    <dbReference type="NCBI Taxonomy" id="2480587"/>
    <lineage>
        <taxon>Eukaryota</taxon>
        <taxon>Fungi</taxon>
        <taxon>Dikarya</taxon>
        <taxon>Basidiomycota</taxon>
        <taxon>Agaricomycotina</taxon>
        <taxon>Agaricomycetes</taxon>
        <taxon>Agaricomycetidae</taxon>
        <taxon>Agaricales</taxon>
        <taxon>Agaricineae</taxon>
        <taxon>Strophariaceae</taxon>
        <taxon>Psilocybe</taxon>
    </lineage>
</organism>
<dbReference type="Proteomes" id="UP000567179">
    <property type="component" value="Unassembled WGS sequence"/>
</dbReference>
<accession>A0A8H5BWA5</accession>
<sequence length="105" mass="12079">MDSDNFATLDLSCFEDCEDLMALLQPAPERDFGASSQAMDRALVDAERLPNTTTHGIAYYYWLIYKETLCEHVFLPTEYLDTTMAEPFDSTYLQRSASLLQRIHQ</sequence>
<evidence type="ECO:0000313" key="1">
    <source>
        <dbReference type="EMBL" id="KAF5329527.1"/>
    </source>
</evidence>
<proteinExistence type="predicted"/>
<reference evidence="1 2" key="1">
    <citation type="journal article" date="2020" name="ISME J.">
        <title>Uncovering the hidden diversity of litter-decomposition mechanisms in mushroom-forming fungi.</title>
        <authorList>
            <person name="Floudas D."/>
            <person name="Bentzer J."/>
            <person name="Ahren D."/>
            <person name="Johansson T."/>
            <person name="Persson P."/>
            <person name="Tunlid A."/>
        </authorList>
    </citation>
    <scope>NUCLEOTIDE SEQUENCE [LARGE SCALE GENOMIC DNA]</scope>
    <source>
        <strain evidence="1 2">CBS 101986</strain>
    </source>
</reference>
<dbReference type="AlphaFoldDB" id="A0A8H5BWA5"/>
<name>A0A8H5BWA5_9AGAR</name>
<evidence type="ECO:0000313" key="2">
    <source>
        <dbReference type="Proteomes" id="UP000567179"/>
    </source>
</evidence>
<protein>
    <submittedName>
        <fullName evidence="1">Uncharacterized protein</fullName>
    </submittedName>
</protein>
<gene>
    <name evidence="1" type="ORF">D9619_009307</name>
</gene>
<keyword evidence="2" id="KW-1185">Reference proteome</keyword>
<dbReference type="EMBL" id="JAACJJ010000002">
    <property type="protein sequence ID" value="KAF5329527.1"/>
    <property type="molecule type" value="Genomic_DNA"/>
</dbReference>